<name>A0A0G4G8D3_9ALVE</name>
<evidence type="ECO:0000256" key="1">
    <source>
        <dbReference type="SAM" id="MobiDB-lite"/>
    </source>
</evidence>
<reference evidence="2" key="1">
    <citation type="submission" date="2014-11" db="EMBL/GenBank/DDBJ databases">
        <authorList>
            <person name="Otto D Thomas"/>
            <person name="Naeem Raeece"/>
        </authorList>
    </citation>
    <scope>NUCLEOTIDE SEQUENCE</scope>
</reference>
<gene>
    <name evidence="2" type="ORF">Cvel_20625</name>
</gene>
<accession>A0A0G4G8D3</accession>
<feature type="region of interest" description="Disordered" evidence="1">
    <location>
        <begin position="1"/>
        <end position="20"/>
    </location>
</feature>
<dbReference type="AlphaFoldDB" id="A0A0G4G8D3"/>
<feature type="region of interest" description="Disordered" evidence="1">
    <location>
        <begin position="55"/>
        <end position="80"/>
    </location>
</feature>
<protein>
    <submittedName>
        <fullName evidence="2">Uncharacterized protein</fullName>
    </submittedName>
</protein>
<organism evidence="2">
    <name type="scientific">Chromera velia CCMP2878</name>
    <dbReference type="NCBI Taxonomy" id="1169474"/>
    <lineage>
        <taxon>Eukaryota</taxon>
        <taxon>Sar</taxon>
        <taxon>Alveolata</taxon>
        <taxon>Colpodellida</taxon>
        <taxon>Chromeraceae</taxon>
        <taxon>Chromera</taxon>
    </lineage>
</organism>
<dbReference type="EMBL" id="CDMZ01000958">
    <property type="protein sequence ID" value="CEM24609.1"/>
    <property type="molecule type" value="Genomic_DNA"/>
</dbReference>
<proteinExistence type="predicted"/>
<dbReference type="VEuPathDB" id="CryptoDB:Cvel_20625"/>
<evidence type="ECO:0000313" key="2">
    <source>
        <dbReference type="EMBL" id="CEM24609.1"/>
    </source>
</evidence>
<sequence length="80" mass="8556">MRDGHMPPGFSQQKRPASSAARLSVRWEVVFSIPVVRLLSHPQWWFEVSTLEQPPARAGSAGADGVEGGDGVEVPGVGCE</sequence>